<evidence type="ECO:0000313" key="1">
    <source>
        <dbReference type="EMBL" id="MSU91497.1"/>
    </source>
</evidence>
<dbReference type="InterPro" id="IPR014581">
    <property type="entry name" value="UCP033303"/>
</dbReference>
<evidence type="ECO:0000313" key="2">
    <source>
        <dbReference type="Proteomes" id="UP000474957"/>
    </source>
</evidence>
<proteinExistence type="predicted"/>
<dbReference type="PIRSF" id="PIRSF033303">
    <property type="entry name" value="UCP033303"/>
    <property type="match status" value="1"/>
</dbReference>
<dbReference type="InterPro" id="IPR009758">
    <property type="entry name" value="DUF1326"/>
</dbReference>
<sequence length="212" mass="23289">MTPWEIHGREIGNCNCAPGCPCQFMSLPTHGSCEAAAAFDFDRGHHGDVDLGGLRTAMVVKWPGPIHEGNGTMQIIIDERASPEQRTALERIMTGQDTEDMATMWWVFSAMSPNKLRTLYKPIEIEMDLDARRARADVPGVFRTEAQPITNPVTGAEHRARIDLPNGFEFRIGEVARATTTTSGEIELANNRDSHTHLVEIHLSNAGIVGSA</sequence>
<dbReference type="Proteomes" id="UP000474957">
    <property type="component" value="Unassembled WGS sequence"/>
</dbReference>
<accession>A0A6L5Z4Z2</accession>
<dbReference type="RefSeq" id="WP_154448715.1">
    <property type="nucleotide sequence ID" value="NZ_WIND01000020.1"/>
</dbReference>
<keyword evidence="2" id="KW-1185">Reference proteome</keyword>
<protein>
    <submittedName>
        <fullName evidence="1">DUF1326 domain-containing protein</fullName>
    </submittedName>
</protein>
<dbReference type="EMBL" id="WIND01000020">
    <property type="protein sequence ID" value="MSU91497.1"/>
    <property type="molecule type" value="Genomic_DNA"/>
</dbReference>
<dbReference type="Pfam" id="PF07040">
    <property type="entry name" value="DUF1326"/>
    <property type="match status" value="1"/>
</dbReference>
<organism evidence="1 2">
    <name type="scientific">Halovulum marinum</name>
    <dbReference type="NCBI Taxonomy" id="2662447"/>
    <lineage>
        <taxon>Bacteria</taxon>
        <taxon>Pseudomonadati</taxon>
        <taxon>Pseudomonadota</taxon>
        <taxon>Alphaproteobacteria</taxon>
        <taxon>Rhodobacterales</taxon>
        <taxon>Paracoccaceae</taxon>
        <taxon>Halovulum</taxon>
    </lineage>
</organism>
<name>A0A6L5Z4Z2_9RHOB</name>
<dbReference type="AlphaFoldDB" id="A0A6L5Z4Z2"/>
<gene>
    <name evidence="1" type="ORF">GE300_18110</name>
</gene>
<reference evidence="1 2" key="1">
    <citation type="submission" date="2019-10" db="EMBL/GenBank/DDBJ databases">
        <title>Cognatihalovulum marinum gen. nov. sp. nov., a new member of the family Rhodobacteraceae isolated from deep seawater of the Northwest Indian Ocean.</title>
        <authorList>
            <person name="Ruan C."/>
            <person name="Wang J."/>
            <person name="Zheng X."/>
            <person name="Song L."/>
            <person name="Zhu Y."/>
            <person name="Huang Y."/>
            <person name="Lu Z."/>
            <person name="Du W."/>
            <person name="Huang L."/>
            <person name="Dai X."/>
        </authorList>
    </citation>
    <scope>NUCLEOTIDE SEQUENCE [LARGE SCALE GENOMIC DNA]</scope>
    <source>
        <strain evidence="1 2">2CG4</strain>
    </source>
</reference>
<comment type="caution">
    <text evidence="1">The sequence shown here is derived from an EMBL/GenBank/DDBJ whole genome shotgun (WGS) entry which is preliminary data.</text>
</comment>